<dbReference type="AlphaFoldDB" id="A0AAW2IAM5"/>
<organism evidence="8">
    <name type="scientific">Menopon gallinae</name>
    <name type="common">poultry shaft louse</name>
    <dbReference type="NCBI Taxonomy" id="328185"/>
    <lineage>
        <taxon>Eukaryota</taxon>
        <taxon>Metazoa</taxon>
        <taxon>Ecdysozoa</taxon>
        <taxon>Arthropoda</taxon>
        <taxon>Hexapoda</taxon>
        <taxon>Insecta</taxon>
        <taxon>Pterygota</taxon>
        <taxon>Neoptera</taxon>
        <taxon>Paraneoptera</taxon>
        <taxon>Psocodea</taxon>
        <taxon>Troctomorpha</taxon>
        <taxon>Phthiraptera</taxon>
        <taxon>Amblycera</taxon>
        <taxon>Menoponidae</taxon>
        <taxon>Menopon</taxon>
    </lineage>
</organism>
<dbReference type="InterPro" id="IPR019368">
    <property type="entry name" value="Ribosomal_mS29"/>
</dbReference>
<gene>
    <name evidence="8" type="ORF">PYX00_000503</name>
</gene>
<dbReference type="GO" id="GO:0006915">
    <property type="term" value="P:apoptotic process"/>
    <property type="evidence" value="ECO:0007669"/>
    <property type="project" value="InterPro"/>
</dbReference>
<dbReference type="PANTHER" id="PTHR12810">
    <property type="entry name" value="MITOCHONDRIAL 28S RIBOSOMAL PROTEIN S29"/>
    <property type="match status" value="1"/>
</dbReference>
<protein>
    <recommendedName>
        <fullName evidence="7">Small ribosomal subunit protein mS29</fullName>
    </recommendedName>
</protein>
<keyword evidence="4" id="KW-0689">Ribosomal protein</keyword>
<evidence type="ECO:0000256" key="1">
    <source>
        <dbReference type="ARBA" id="ARBA00004173"/>
    </source>
</evidence>
<comment type="caution">
    <text evidence="8">The sequence shown here is derived from an EMBL/GenBank/DDBJ whole genome shotgun (WGS) entry which is preliminary data.</text>
</comment>
<keyword evidence="3" id="KW-0809">Transit peptide</keyword>
<dbReference type="GO" id="GO:0005763">
    <property type="term" value="C:mitochondrial small ribosomal subunit"/>
    <property type="evidence" value="ECO:0007669"/>
    <property type="project" value="TreeGrafter"/>
</dbReference>
<evidence type="ECO:0000313" key="8">
    <source>
        <dbReference type="EMBL" id="KAL0278798.1"/>
    </source>
</evidence>
<evidence type="ECO:0000256" key="5">
    <source>
        <dbReference type="ARBA" id="ARBA00023128"/>
    </source>
</evidence>
<evidence type="ECO:0000256" key="4">
    <source>
        <dbReference type="ARBA" id="ARBA00022980"/>
    </source>
</evidence>
<keyword evidence="5" id="KW-0496">Mitochondrion</keyword>
<sequence length="381" mass="43913">MALIFRRKCLRHCFPYFSTSAEVKVENDTPKFRTDKTNPADHTKADIGLFYTLPQQLALRDLFGKRHGFPTPFLQLCHTFRETCIMVRKPGLELLHYLKNADYTKPINKYVIYGRKGSGKTMVVNYAVHYAYLQGWLLVNLAWVPLWLSRPQQVSPSSSNPDNLNLIGRSVSWLQQFKRQNLKLLTENQLPIQNDYVWNKRESSKVGDSLLSMVDYGISRGTFSTDVINILLKEVKLMSKSGLIKTLVVIDGYNALFRSESKVMDTHRNIVPPNKLNPLKAFIDLTIADWHSGAAILTCDQLAAGDNNESYFPHDLLSTEGYEHLYPFVPIEVPRYSDQEFENALEYYRDRKWLRTRSGDTELKFLTGRVGYELMRICAPL</sequence>
<evidence type="ECO:0000256" key="2">
    <source>
        <dbReference type="ARBA" id="ARBA00009863"/>
    </source>
</evidence>
<comment type="subcellular location">
    <subcellularLocation>
        <location evidence="1">Mitochondrion</location>
    </subcellularLocation>
</comment>
<evidence type="ECO:0000256" key="6">
    <source>
        <dbReference type="ARBA" id="ARBA00023274"/>
    </source>
</evidence>
<dbReference type="GO" id="GO:0003735">
    <property type="term" value="F:structural constituent of ribosome"/>
    <property type="evidence" value="ECO:0007669"/>
    <property type="project" value="TreeGrafter"/>
</dbReference>
<name>A0AAW2IAM5_9NEOP</name>
<keyword evidence="6" id="KW-0687">Ribonucleoprotein</keyword>
<accession>A0AAW2IAM5</accession>
<evidence type="ECO:0000256" key="3">
    <source>
        <dbReference type="ARBA" id="ARBA00022946"/>
    </source>
</evidence>
<reference evidence="8" key="1">
    <citation type="journal article" date="2024" name="Gigascience">
        <title>Chromosome-level genome of the poultry shaft louse Menopon gallinae provides insight into the host-switching and adaptive evolution of parasitic lice.</title>
        <authorList>
            <person name="Xu Y."/>
            <person name="Ma L."/>
            <person name="Liu S."/>
            <person name="Liang Y."/>
            <person name="Liu Q."/>
            <person name="He Z."/>
            <person name="Tian L."/>
            <person name="Duan Y."/>
            <person name="Cai W."/>
            <person name="Li H."/>
            <person name="Song F."/>
        </authorList>
    </citation>
    <scope>NUCLEOTIDE SEQUENCE</scope>
    <source>
        <strain evidence="8">Cailab_2023a</strain>
    </source>
</reference>
<dbReference type="Pfam" id="PF10236">
    <property type="entry name" value="DAP3"/>
    <property type="match status" value="1"/>
</dbReference>
<dbReference type="EMBL" id="JARGDH010000001">
    <property type="protein sequence ID" value="KAL0278798.1"/>
    <property type="molecule type" value="Genomic_DNA"/>
</dbReference>
<comment type="similarity">
    <text evidence="2">Belongs to the mitochondrion-specific ribosomal protein mS29 family.</text>
</comment>
<dbReference type="PRINTS" id="PR01716">
    <property type="entry name" value="DEATHASSOCP3"/>
</dbReference>
<evidence type="ECO:0000256" key="7">
    <source>
        <dbReference type="ARBA" id="ARBA00035140"/>
    </source>
</evidence>
<dbReference type="InterPro" id="IPR008092">
    <property type="entry name" value="Ribosomal_mS29_met"/>
</dbReference>
<dbReference type="PANTHER" id="PTHR12810:SF0">
    <property type="entry name" value="SMALL RIBOSOMAL SUBUNIT PROTEIN MS29"/>
    <property type="match status" value="1"/>
</dbReference>
<proteinExistence type="inferred from homology"/>